<gene>
    <name evidence="1" type="ORF">GCM10007875_12850</name>
</gene>
<dbReference type="Proteomes" id="UP001156664">
    <property type="component" value="Unassembled WGS sequence"/>
</dbReference>
<name>A0ABQ5YRX4_9BURK</name>
<evidence type="ECO:0000313" key="1">
    <source>
        <dbReference type="EMBL" id="GLR26197.1"/>
    </source>
</evidence>
<organism evidence="1 2">
    <name type="scientific">Limnobacter litoralis</name>
    <dbReference type="NCBI Taxonomy" id="481366"/>
    <lineage>
        <taxon>Bacteria</taxon>
        <taxon>Pseudomonadati</taxon>
        <taxon>Pseudomonadota</taxon>
        <taxon>Betaproteobacteria</taxon>
        <taxon>Burkholderiales</taxon>
        <taxon>Burkholderiaceae</taxon>
        <taxon>Limnobacter</taxon>
    </lineage>
</organism>
<reference evidence="2" key="1">
    <citation type="journal article" date="2019" name="Int. J. Syst. Evol. Microbiol.">
        <title>The Global Catalogue of Microorganisms (GCM) 10K type strain sequencing project: providing services to taxonomists for standard genome sequencing and annotation.</title>
        <authorList>
            <consortium name="The Broad Institute Genomics Platform"/>
            <consortium name="The Broad Institute Genome Sequencing Center for Infectious Disease"/>
            <person name="Wu L."/>
            <person name="Ma J."/>
        </authorList>
    </citation>
    <scope>NUCLEOTIDE SEQUENCE [LARGE SCALE GENOMIC DNA]</scope>
    <source>
        <strain evidence="2">NBRC 105857</strain>
    </source>
</reference>
<dbReference type="RefSeq" id="WP_284280687.1">
    <property type="nucleotide sequence ID" value="NZ_BSOJ01000012.1"/>
</dbReference>
<sequence>MPISADPEFRYKTPIAYKEFERFLNQPRTITDRCGSVSRPFSLHNLFQRMGVNRVFLKGSTVMQWHRRHLHPDIDLQFDTTDQSFSNIHEKLHTFISEHDPSGRRYDLLKSPWFSKVSQHLNEAWRREILSLGYPSPQHSKIDLNRSNNPLPVHDTLNASKAIYFDTLKREAFEINAWSPKLVEWFRQHNLMWFEPNIDQGLTRLSYRLSKKPDLRLVQPELALHYLSKADSSESAQIAMRVLGNEYSNSRLTDRQRSELWLCVLGDLENSIKEPHAQQTIDQLLMWTQFHNLGALKAALLQPDLHPEVLKNLGNACRVGVDCKRKLLASLQQSSSWSHRLPEYLEAAMGIETPDAVEFFKLIDQWSGLLAVPEQELLTVFEPLLEQYARQVANDHHDRATHMLGWIKGEALASALFMLDRIPKSSRASPPVRLLDPLMDSSLQALRDQPDQAIAALLPELLEVRVGPAYANTLVNLLAEKAAVTRSSDSTTTQSILSALLELKSWQNTLVNSSIFEGAEPRDPRRANDLQLKLTQSLRKLDELAGPGGSLVPPMLKGLIQKKAGTLTVNWEDGLLSWNNVDSRTTIKRGGSSLSVTEQLMALQQSDRNGGPDRLDLIWSDGTFFTGTMNTQTRDCSGKLFSPLDKAKVQGNPLLETGRALCRARWPLSAFNAQTLSTEGHFQLERLLDARNLNQALQSLKDGLLEENDARGLLHVEYIVEKGKPFGCIAVNNSDGQQAGLQMRFEPTATETSDPLSRSHGVKAVTEDISRDFSVVFLPMPTATLSFSSAWNVEENSLSGQAQIRSSGKSPFLWSGELDDQDQPKPGGVLQLPGTCVAVKPYTDTADPQCVPIRFLPVMADVMGPALRGKFAFEPRIHLSQTEWPKVGFEGFVSELNCGSFRFSGYIGAGGRAAGLLKIRSNNKLFSDRAIRGNFLIADESISPGLEKLRDLTGIEPVVVTLPDGRTLRPHGFCENHLLDYQSVSAYKTGQSVYFNGVALRADQITRHTEQVYDTPGAPQYFSGTDLEFKGKTLQADVVINAGDGSPDFLWISPPGYERNVRYQANYFNASGYHASLLMLNQKIALANLTFPSGLVYKGQIGFVSPSLYGPAGQGKIEKGTLRFSGHFRHNQAIEKLVADNLESENLLRGATQRDRITLPSLLERINAAEQDYGIDLQSHMRQRDFRHLHAQAQVFKPEPSQSITLRELQRQIRRQGH</sequence>
<keyword evidence="2" id="KW-1185">Reference proteome</keyword>
<accession>A0ABQ5YRX4</accession>
<comment type="caution">
    <text evidence="1">The sequence shown here is derived from an EMBL/GenBank/DDBJ whole genome shotgun (WGS) entry which is preliminary data.</text>
</comment>
<protein>
    <submittedName>
        <fullName evidence="1">Uncharacterized protein</fullName>
    </submittedName>
</protein>
<proteinExistence type="predicted"/>
<evidence type="ECO:0000313" key="2">
    <source>
        <dbReference type="Proteomes" id="UP001156664"/>
    </source>
</evidence>
<dbReference type="EMBL" id="BSOJ01000012">
    <property type="protein sequence ID" value="GLR26197.1"/>
    <property type="molecule type" value="Genomic_DNA"/>
</dbReference>